<dbReference type="InterPro" id="IPR003439">
    <property type="entry name" value="ABC_transporter-like_ATP-bd"/>
</dbReference>
<comment type="similarity">
    <text evidence="1">Belongs to the ABC transporter superfamily.</text>
</comment>
<feature type="domain" description="ABC transporter" evidence="6">
    <location>
        <begin position="243"/>
        <end position="466"/>
    </location>
</feature>
<dbReference type="AlphaFoldDB" id="A0A368YND9"/>
<reference evidence="7 8" key="1">
    <citation type="submission" date="2018-07" db="EMBL/GenBank/DDBJ databases">
        <title>Genomic Encyclopedia of Type Strains, Phase III (KMG-III): the genomes of soil and plant-associated and newly described type strains.</title>
        <authorList>
            <person name="Whitman W."/>
        </authorList>
    </citation>
    <scope>NUCLEOTIDE SEQUENCE [LARGE SCALE GENOMIC DNA]</scope>
    <source>
        <strain evidence="7 8">CECT 8525</strain>
    </source>
</reference>
<dbReference type="GO" id="GO:0043190">
    <property type="term" value="C:ATP-binding cassette (ABC) transporter complex"/>
    <property type="evidence" value="ECO:0007669"/>
    <property type="project" value="TreeGrafter"/>
</dbReference>
<dbReference type="InterPro" id="IPR015856">
    <property type="entry name" value="ABC_transpr_CbiO/EcfA_su"/>
</dbReference>
<dbReference type="SMART" id="SM00382">
    <property type="entry name" value="AAA"/>
    <property type="match status" value="2"/>
</dbReference>
<keyword evidence="4 7" id="KW-0067">ATP-binding</keyword>
<dbReference type="PANTHER" id="PTHR43553">
    <property type="entry name" value="HEAVY METAL TRANSPORTER"/>
    <property type="match status" value="1"/>
</dbReference>
<dbReference type="OrthoDB" id="9782163at2"/>
<evidence type="ECO:0000256" key="2">
    <source>
        <dbReference type="ARBA" id="ARBA00022448"/>
    </source>
</evidence>
<evidence type="ECO:0000256" key="1">
    <source>
        <dbReference type="ARBA" id="ARBA00005417"/>
    </source>
</evidence>
<organism evidence="7 8">
    <name type="scientific">Paracoccus lutimaris</name>
    <dbReference type="NCBI Taxonomy" id="1490030"/>
    <lineage>
        <taxon>Bacteria</taxon>
        <taxon>Pseudomonadati</taxon>
        <taxon>Pseudomonadota</taxon>
        <taxon>Alphaproteobacteria</taxon>
        <taxon>Rhodobacterales</taxon>
        <taxon>Paracoccaceae</taxon>
        <taxon>Paracoccus</taxon>
    </lineage>
</organism>
<evidence type="ECO:0000256" key="5">
    <source>
        <dbReference type="SAM" id="MobiDB-lite"/>
    </source>
</evidence>
<evidence type="ECO:0000259" key="6">
    <source>
        <dbReference type="PROSITE" id="PS50893"/>
    </source>
</evidence>
<evidence type="ECO:0000313" key="7">
    <source>
        <dbReference type="EMBL" id="RCW81743.1"/>
    </source>
</evidence>
<sequence>MSLLVRDLTLSHPGQPPILRGAALDLRPGDRLAILGGNGAGKTTLGRALAGLIAPMQGQILWNDRAWYEHRRAERAGMVQFVGQQPWLQLSGRAFTVREEIAFGPENLCLPRSEIARRTDEAMELLGLTHLARRNCRHLSGGETQRLVLAGALAMHPQLLVLDEPMIDLDLQTRETLAGHLNNLPWQMAVVFLDVAAQPWMRGLVRDQLEIRDGGLQPPQPDPAPPEIPVPPVPDHDLDGPAIRLNGLSFGYKDAPPLFRDVTLDIPKGSVTAVLGPNGAGKSSLLRLLSGLERPTAGRIDIAGYDPVRANPKALAAHIGVTFQASDRHFVQARVVDEVALALRYQGIAAAKARFRAGQVLAWMGMADLAKAHPLDLHAGARRMVALAGAVAHGPDVLMLDESQRGLDAAHLARLEALIGFLAARGAAVLIVTHDQDFATRVASHRLMLGDGGMQLAPATGVLPPA</sequence>
<evidence type="ECO:0000256" key="4">
    <source>
        <dbReference type="ARBA" id="ARBA00022840"/>
    </source>
</evidence>
<keyword evidence="8" id="KW-1185">Reference proteome</keyword>
<name>A0A368YND9_9RHOB</name>
<dbReference type="InterPro" id="IPR027417">
    <property type="entry name" value="P-loop_NTPase"/>
</dbReference>
<dbReference type="GO" id="GO:0005524">
    <property type="term" value="F:ATP binding"/>
    <property type="evidence" value="ECO:0007669"/>
    <property type="project" value="UniProtKB-KW"/>
</dbReference>
<feature type="region of interest" description="Disordered" evidence="5">
    <location>
        <begin position="212"/>
        <end position="235"/>
    </location>
</feature>
<keyword evidence="3" id="KW-0547">Nucleotide-binding</keyword>
<feature type="compositionally biased region" description="Pro residues" evidence="5">
    <location>
        <begin position="218"/>
        <end position="233"/>
    </location>
</feature>
<dbReference type="InterPro" id="IPR050095">
    <property type="entry name" value="ECF_ABC_transporter_ATP-bd"/>
</dbReference>
<feature type="domain" description="ABC transporter" evidence="6">
    <location>
        <begin position="3"/>
        <end position="238"/>
    </location>
</feature>
<dbReference type="RefSeq" id="WP_114349874.1">
    <property type="nucleotide sequence ID" value="NZ_QPJL01000014.1"/>
</dbReference>
<gene>
    <name evidence="7" type="ORF">DFP89_11467</name>
</gene>
<dbReference type="GO" id="GO:0016887">
    <property type="term" value="F:ATP hydrolysis activity"/>
    <property type="evidence" value="ECO:0007669"/>
    <property type="project" value="InterPro"/>
</dbReference>
<protein>
    <submittedName>
        <fullName evidence="7">Energy-coupling factor transport system ATP-binding protein</fullName>
    </submittedName>
</protein>
<dbReference type="Gene3D" id="3.40.50.300">
    <property type="entry name" value="P-loop containing nucleotide triphosphate hydrolases"/>
    <property type="match status" value="2"/>
</dbReference>
<dbReference type="Pfam" id="PF00005">
    <property type="entry name" value="ABC_tran"/>
    <property type="match status" value="2"/>
</dbReference>
<dbReference type="CDD" id="cd03225">
    <property type="entry name" value="ABC_cobalt_CbiO_domain1"/>
    <property type="match status" value="2"/>
</dbReference>
<dbReference type="InterPro" id="IPR003593">
    <property type="entry name" value="AAA+_ATPase"/>
</dbReference>
<evidence type="ECO:0000313" key="8">
    <source>
        <dbReference type="Proteomes" id="UP000253345"/>
    </source>
</evidence>
<dbReference type="PANTHER" id="PTHR43553:SF24">
    <property type="entry name" value="ENERGY-COUPLING FACTOR TRANSPORTER ATP-BINDING PROTEIN ECFA1"/>
    <property type="match status" value="1"/>
</dbReference>
<proteinExistence type="inferred from homology"/>
<dbReference type="GO" id="GO:0042626">
    <property type="term" value="F:ATPase-coupled transmembrane transporter activity"/>
    <property type="evidence" value="ECO:0007669"/>
    <property type="project" value="TreeGrafter"/>
</dbReference>
<accession>A0A368YND9</accession>
<comment type="caution">
    <text evidence="7">The sequence shown here is derived from an EMBL/GenBank/DDBJ whole genome shotgun (WGS) entry which is preliminary data.</text>
</comment>
<dbReference type="SUPFAM" id="SSF52540">
    <property type="entry name" value="P-loop containing nucleoside triphosphate hydrolases"/>
    <property type="match status" value="2"/>
</dbReference>
<dbReference type="Proteomes" id="UP000253345">
    <property type="component" value="Unassembled WGS sequence"/>
</dbReference>
<dbReference type="PROSITE" id="PS50893">
    <property type="entry name" value="ABC_TRANSPORTER_2"/>
    <property type="match status" value="2"/>
</dbReference>
<evidence type="ECO:0000256" key="3">
    <source>
        <dbReference type="ARBA" id="ARBA00022741"/>
    </source>
</evidence>
<keyword evidence="2" id="KW-0813">Transport</keyword>
<dbReference type="EMBL" id="QPJL01000014">
    <property type="protein sequence ID" value="RCW81743.1"/>
    <property type="molecule type" value="Genomic_DNA"/>
</dbReference>